<dbReference type="Pfam" id="PF01074">
    <property type="entry name" value="Glyco_hydro_38N"/>
    <property type="match status" value="1"/>
</dbReference>
<dbReference type="GO" id="GO:0030246">
    <property type="term" value="F:carbohydrate binding"/>
    <property type="evidence" value="ECO:0007669"/>
    <property type="project" value="InterPro"/>
</dbReference>
<dbReference type="SMART" id="SM00872">
    <property type="entry name" value="Alpha-mann_mid"/>
    <property type="match status" value="1"/>
</dbReference>
<comment type="similarity">
    <text evidence="1">Belongs to the glycosyl hydrolase 38 family.</text>
</comment>
<dbReference type="InterPro" id="IPR041147">
    <property type="entry name" value="GH38_C"/>
</dbReference>
<gene>
    <name evidence="6" type="primary">mngB_1</name>
    <name evidence="6" type="ORF">NCTC10815_02348</name>
</gene>
<organism evidence="6 7">
    <name type="scientific">Listeria grayi</name>
    <name type="common">Listeria murrayi</name>
    <dbReference type="NCBI Taxonomy" id="1641"/>
    <lineage>
        <taxon>Bacteria</taxon>
        <taxon>Bacillati</taxon>
        <taxon>Bacillota</taxon>
        <taxon>Bacilli</taxon>
        <taxon>Bacillales</taxon>
        <taxon>Listeriaceae</taxon>
        <taxon>Listeria</taxon>
    </lineage>
</organism>
<evidence type="ECO:0000313" key="7">
    <source>
        <dbReference type="Proteomes" id="UP000254879"/>
    </source>
</evidence>
<protein>
    <submittedName>
        <fullName evidence="6">Mannosylglycerate hydrolase</fullName>
        <ecNumber evidence="6">3.2.1.170</ecNumber>
    </submittedName>
</protein>
<dbReference type="InterPro" id="IPR011682">
    <property type="entry name" value="Glyco_hydro_38_C"/>
</dbReference>
<dbReference type="Gene3D" id="2.70.98.30">
    <property type="entry name" value="Golgi alpha-mannosidase II, domain 4"/>
    <property type="match status" value="1"/>
</dbReference>
<name>A0A378MMN0_LISGR</name>
<dbReference type="EMBL" id="UGPG01000001">
    <property type="protein sequence ID" value="STY44975.1"/>
    <property type="molecule type" value="Genomic_DNA"/>
</dbReference>
<dbReference type="InterPro" id="IPR000602">
    <property type="entry name" value="Glyco_hydro_38_N"/>
</dbReference>
<dbReference type="Gene3D" id="1.20.1270.50">
    <property type="entry name" value="Glycoside hydrolase family 38, central domain"/>
    <property type="match status" value="1"/>
</dbReference>
<evidence type="ECO:0000256" key="3">
    <source>
        <dbReference type="ARBA" id="ARBA00022801"/>
    </source>
</evidence>
<dbReference type="InterPro" id="IPR011330">
    <property type="entry name" value="Glyco_hydro/deAcase_b/a-brl"/>
</dbReference>
<keyword evidence="3 6" id="KW-0378">Hydrolase</keyword>
<dbReference type="GO" id="GO:0006013">
    <property type="term" value="P:mannose metabolic process"/>
    <property type="evidence" value="ECO:0007669"/>
    <property type="project" value="InterPro"/>
</dbReference>
<dbReference type="InterPro" id="IPR011013">
    <property type="entry name" value="Gal_mutarotase_sf_dom"/>
</dbReference>
<dbReference type="Gene3D" id="2.60.40.2220">
    <property type="match status" value="1"/>
</dbReference>
<dbReference type="Pfam" id="PF09261">
    <property type="entry name" value="Alpha-mann_mid"/>
    <property type="match status" value="1"/>
</dbReference>
<dbReference type="Pfam" id="PF17677">
    <property type="entry name" value="Glyco_hydro38C2"/>
    <property type="match status" value="1"/>
</dbReference>
<evidence type="ECO:0000313" key="6">
    <source>
        <dbReference type="EMBL" id="STY44975.1"/>
    </source>
</evidence>
<dbReference type="Gene3D" id="3.20.110.10">
    <property type="entry name" value="Glycoside hydrolase 38, N terminal domain"/>
    <property type="match status" value="1"/>
</dbReference>
<proteinExistence type="inferred from homology"/>
<sequence>MKEVVHVISHSHWDREWYLPYEKHHMRLIELIDDLLELFQKDPAFRYFHLDGQTIILEDYLEVRPEKEQELRQAVQAGKLKIGPFYILQDALLTSSESNVRNMLIGMETVKKWGVDPVSVGYFPDTFGNMGQAAQILQQGGIDVAAFGRGVKPTGFNNVVINDDKYTSPFSEMWWQGPDGSKVLGLLFANWYSNGNEIPSEREAARAFWDEKLADAKRYASTNQLLMMNGCDHQPVQKDLSAAIQLANELYPEIEFVHSNFDDYLKAVRAELPADLNQVEGELTSQESDGWYTLANTASARIYLKQANTKVSRLLENIAEPLSVMAGEAGKAYPHDPLRYAWKKLMQNHPHDSICGCSVDEVHRTMVERFAEAEEVADYIATEAADYLAAKVDTSAFPADAKPFVVWNTAGARKTGSVIVEIEWERILFAGHDHETLYDKLEKKGIPTICVQDTHGETVAFDLVGSEVRFGYDLPKDGFRVPYMARYVKVALFLEEMPAFSWRTYALVQSAEAAEIENLVSAEPRLMENDYLRVQVGEDGTVAVFDKQTGTNYEDVLYYEETGDIGNEYIFFEPADSKRIYSKDGDTAVTMLSNTANVAEIEIVSTMMVPHSADDTLAREQKAIKEFRRREAKRSVEMVPFVIHTTLRLEKYNRQLQVFSAFDNQVKDHRLRAIIQTDIHAEQHQADSIFETVTRPNRPATVWENPTNPQHQHQFVHLADESKGITVSNYGLNEYEILNEAKPKIALTLLRSVGELGDWGYFPTPEAQCLGAQQVAFAIEFHQAGEETATYQRAKNFQIPFTFSQTGIHTGTQSPEHHFLEVEGDAFSVTALKYKEASSDLLLRGYNLTERIADLRVRFAGKQLYRSNLLEEKTGAFEGQIKGAEIVTLGFENTNHIG</sequence>
<keyword evidence="4 6" id="KW-0326">Glycosidase</keyword>
<dbReference type="InterPro" id="IPR041509">
    <property type="entry name" value="GH38_beta-1"/>
</dbReference>
<dbReference type="PANTHER" id="PTHR46017:SF2">
    <property type="entry name" value="MANNOSYLGLYCERATE HYDROLASE"/>
    <property type="match status" value="1"/>
</dbReference>
<dbReference type="Gene3D" id="2.60.40.2210">
    <property type="match status" value="1"/>
</dbReference>
<evidence type="ECO:0000256" key="2">
    <source>
        <dbReference type="ARBA" id="ARBA00022723"/>
    </source>
</evidence>
<dbReference type="Proteomes" id="UP000254879">
    <property type="component" value="Unassembled WGS sequence"/>
</dbReference>
<reference evidence="6 7" key="1">
    <citation type="submission" date="2018-06" db="EMBL/GenBank/DDBJ databases">
        <authorList>
            <consortium name="Pathogen Informatics"/>
            <person name="Doyle S."/>
        </authorList>
    </citation>
    <scope>NUCLEOTIDE SEQUENCE [LARGE SCALE GENOMIC DNA]</scope>
    <source>
        <strain evidence="7">NCTC 10815</strain>
    </source>
</reference>
<dbReference type="GO" id="GO:0009313">
    <property type="term" value="P:oligosaccharide catabolic process"/>
    <property type="evidence" value="ECO:0007669"/>
    <property type="project" value="TreeGrafter"/>
</dbReference>
<feature type="domain" description="Glycoside hydrolase family 38 central" evidence="5">
    <location>
        <begin position="297"/>
        <end position="370"/>
    </location>
</feature>
<dbReference type="AlphaFoldDB" id="A0A378MMN0"/>
<dbReference type="GO" id="GO:0004559">
    <property type="term" value="F:alpha-mannosidase activity"/>
    <property type="evidence" value="ECO:0007669"/>
    <property type="project" value="InterPro"/>
</dbReference>
<dbReference type="GO" id="GO:0046872">
    <property type="term" value="F:metal ion binding"/>
    <property type="evidence" value="ECO:0007669"/>
    <property type="project" value="UniProtKB-KW"/>
</dbReference>
<dbReference type="SUPFAM" id="SSF88688">
    <property type="entry name" value="Families 57/38 glycoside transferase middle domain"/>
    <property type="match status" value="1"/>
</dbReference>
<dbReference type="InterPro" id="IPR028995">
    <property type="entry name" value="Glyco_hydro_57/38_cen_sf"/>
</dbReference>
<dbReference type="InterPro" id="IPR015341">
    <property type="entry name" value="Glyco_hydro_38_cen"/>
</dbReference>
<dbReference type="SUPFAM" id="SSF74650">
    <property type="entry name" value="Galactose mutarotase-like"/>
    <property type="match status" value="1"/>
</dbReference>
<dbReference type="InterPro" id="IPR037094">
    <property type="entry name" value="Glyco_hydro_38_cen_sf"/>
</dbReference>
<accession>A0A378MMN0</accession>
<evidence type="ECO:0000259" key="5">
    <source>
        <dbReference type="SMART" id="SM00872"/>
    </source>
</evidence>
<dbReference type="Pfam" id="PF18438">
    <property type="entry name" value="Glyco_hydro_38"/>
    <property type="match status" value="1"/>
</dbReference>
<evidence type="ECO:0000256" key="4">
    <source>
        <dbReference type="ARBA" id="ARBA00023295"/>
    </source>
</evidence>
<dbReference type="InterPro" id="IPR027291">
    <property type="entry name" value="Glyco_hydro_38_N_sf"/>
</dbReference>
<dbReference type="Pfam" id="PF07748">
    <property type="entry name" value="Glyco_hydro_38C"/>
    <property type="match status" value="1"/>
</dbReference>
<dbReference type="SUPFAM" id="SSF88713">
    <property type="entry name" value="Glycoside hydrolase/deacetylase"/>
    <property type="match status" value="1"/>
</dbReference>
<dbReference type="EC" id="3.2.1.170" evidence="6"/>
<dbReference type="RefSeq" id="WP_115346130.1">
    <property type="nucleotide sequence ID" value="NZ_UGPG01000001.1"/>
</dbReference>
<evidence type="ECO:0000256" key="1">
    <source>
        <dbReference type="ARBA" id="ARBA00009792"/>
    </source>
</evidence>
<keyword evidence="2" id="KW-0479">Metal-binding</keyword>
<dbReference type="CDD" id="cd10814">
    <property type="entry name" value="GH38N_AMII_SpGH38_like"/>
    <property type="match status" value="1"/>
</dbReference>
<dbReference type="GO" id="GO:0102546">
    <property type="term" value="F:mannosylglycerate hydrolase activity"/>
    <property type="evidence" value="ECO:0007669"/>
    <property type="project" value="UniProtKB-EC"/>
</dbReference>
<dbReference type="PANTHER" id="PTHR46017">
    <property type="entry name" value="ALPHA-MANNOSIDASE 2C1"/>
    <property type="match status" value="1"/>
</dbReference>